<reference evidence="1" key="1">
    <citation type="submission" date="2015-12" db="EMBL/GenBank/DDBJ databases">
        <title>Update maize B73 reference genome by single molecule sequencing technologies.</title>
        <authorList>
            <consortium name="Maize Genome Sequencing Project"/>
            <person name="Ware D."/>
        </authorList>
    </citation>
    <scope>NUCLEOTIDE SEQUENCE [LARGE SCALE GENOMIC DNA]</scope>
    <source>
        <tissue evidence="1">Seedling</tissue>
    </source>
</reference>
<proteinExistence type="predicted"/>
<dbReference type="EMBL" id="CM007648">
    <property type="protein sequence ID" value="ONM14496.1"/>
    <property type="molecule type" value="Genomic_DNA"/>
</dbReference>
<dbReference type="InterPro" id="IPR006580">
    <property type="entry name" value="Znf_TTF"/>
</dbReference>
<name>A0A1D6E1E5_MAIZE</name>
<dbReference type="Pfam" id="PF05699">
    <property type="entry name" value="Dimer_Tnp_hAT"/>
    <property type="match status" value="1"/>
</dbReference>
<dbReference type="OMA" id="RRYYEVQ"/>
<dbReference type="PANTHER" id="PTHR11697">
    <property type="entry name" value="GENERAL TRANSCRIPTION FACTOR 2-RELATED ZINC FINGER PROTEIN"/>
    <property type="match status" value="1"/>
</dbReference>
<dbReference type="PANTHER" id="PTHR11697:SF230">
    <property type="entry name" value="ZINC FINGER, MYM DOMAIN CONTAINING 1"/>
    <property type="match status" value="1"/>
</dbReference>
<dbReference type="InterPro" id="IPR008906">
    <property type="entry name" value="HATC_C_dom"/>
</dbReference>
<evidence type="ECO:0000313" key="1">
    <source>
        <dbReference type="EMBL" id="ONM14496.1"/>
    </source>
</evidence>
<dbReference type="ExpressionAtlas" id="A0A1D6E1E5">
    <property type="expression patterns" value="baseline and differential"/>
</dbReference>
<dbReference type="STRING" id="4577.A0A1D6E1E5"/>
<dbReference type="SMART" id="SM00597">
    <property type="entry name" value="ZnF_TTF"/>
    <property type="match status" value="1"/>
</dbReference>
<sequence length="388" mass="45148">MPSAPPPPTLYDVSRLSHDPGERQPIASYHANDHDAIRRAYILRGPFQPYAHGFPNRKNGDRDRHFNFVWFQNFPWIEYSVKKDAAFCFMCYLFKSKANKGKGTSAFTSDGWNNWNKGSEALLKHVVLLCLQRREQDIINAISLVNVAKRRMQQLRLDGWDQFLQTITLFCNKHDILVPAMDGNYKPYGRSSRFVHNQTNDDHFRREVYIGVIDQISLELDSRFSEANMELLFCMSALDPSNSFASFDAHKVRKLADFYPNDMSSTDLLKLDLQLDNYIDGIREDDRFKDITNLVDLSVKLVETKRHKVFDMVYLLLKLVLLLPVATTSVERAFSAMSLVKTKLRNKMCDSLLDDCLVTYIERDIFFEVNEEDIIETFMALRKRRPDK</sequence>
<dbReference type="InParanoid" id="A0A1D6E1E5"/>
<protein>
    <submittedName>
        <fullName evidence="1">General transcription factor 2-related zinc finger protein</fullName>
    </submittedName>
</protein>
<accession>A0A1D6E1E5</accession>
<dbReference type="GO" id="GO:0046983">
    <property type="term" value="F:protein dimerization activity"/>
    <property type="evidence" value="ECO:0007669"/>
    <property type="project" value="InterPro"/>
</dbReference>
<dbReference type="AlphaFoldDB" id="A0A1D6E1E5"/>
<gene>
    <name evidence="1" type="ORF">ZEAMMB73_Zm00001d002467</name>
</gene>
<organism evidence="1">
    <name type="scientific">Zea mays</name>
    <name type="common">Maize</name>
    <dbReference type="NCBI Taxonomy" id="4577"/>
    <lineage>
        <taxon>Eukaryota</taxon>
        <taxon>Viridiplantae</taxon>
        <taxon>Streptophyta</taxon>
        <taxon>Embryophyta</taxon>
        <taxon>Tracheophyta</taxon>
        <taxon>Spermatophyta</taxon>
        <taxon>Magnoliopsida</taxon>
        <taxon>Liliopsida</taxon>
        <taxon>Poales</taxon>
        <taxon>Poaceae</taxon>
        <taxon>PACMAD clade</taxon>
        <taxon>Panicoideae</taxon>
        <taxon>Andropogonodae</taxon>
        <taxon>Andropogoneae</taxon>
        <taxon>Tripsacinae</taxon>
        <taxon>Zea</taxon>
    </lineage>
</organism>
<dbReference type="InterPro" id="IPR055298">
    <property type="entry name" value="AtLOH3-like"/>
</dbReference>